<reference evidence="2 3" key="1">
    <citation type="journal article" date="2019" name="Int. J. Syst. Evol. Microbiol.">
        <title>The Global Catalogue of Microorganisms (GCM) 10K type strain sequencing project: providing services to taxonomists for standard genome sequencing and annotation.</title>
        <authorList>
            <consortium name="The Broad Institute Genomics Platform"/>
            <consortium name="The Broad Institute Genome Sequencing Center for Infectious Disease"/>
            <person name="Wu L."/>
            <person name="Ma J."/>
        </authorList>
    </citation>
    <scope>NUCLEOTIDE SEQUENCE [LARGE SCALE GENOMIC DNA]</scope>
    <source>
        <strain evidence="2 3">JCM 11136</strain>
    </source>
</reference>
<dbReference type="InterPro" id="IPR036259">
    <property type="entry name" value="MFS_trans_sf"/>
</dbReference>
<keyword evidence="3" id="KW-1185">Reference proteome</keyword>
<feature type="transmembrane region" description="Helical" evidence="1">
    <location>
        <begin position="79"/>
        <end position="101"/>
    </location>
</feature>
<dbReference type="EMBL" id="BAAAHQ010000036">
    <property type="protein sequence ID" value="GAA0944032.1"/>
    <property type="molecule type" value="Genomic_DNA"/>
</dbReference>
<evidence type="ECO:0000313" key="3">
    <source>
        <dbReference type="Proteomes" id="UP001501578"/>
    </source>
</evidence>
<accession>A0ABN1QKY3</accession>
<protein>
    <submittedName>
        <fullName evidence="2">Uncharacterized protein</fullName>
    </submittedName>
</protein>
<proteinExistence type="predicted"/>
<evidence type="ECO:0000256" key="1">
    <source>
        <dbReference type="SAM" id="Phobius"/>
    </source>
</evidence>
<dbReference type="SUPFAM" id="SSF103473">
    <property type="entry name" value="MFS general substrate transporter"/>
    <property type="match status" value="1"/>
</dbReference>
<comment type="caution">
    <text evidence="2">The sequence shown here is derived from an EMBL/GenBank/DDBJ whole genome shotgun (WGS) entry which is preliminary data.</text>
</comment>
<dbReference type="InterPro" id="IPR047928">
    <property type="entry name" value="Perm_prefix_1"/>
</dbReference>
<feature type="transmembrane region" description="Helical" evidence="1">
    <location>
        <begin position="152"/>
        <end position="176"/>
    </location>
</feature>
<feature type="transmembrane region" description="Helical" evidence="1">
    <location>
        <begin position="188"/>
        <end position="213"/>
    </location>
</feature>
<keyword evidence="1" id="KW-0472">Membrane</keyword>
<dbReference type="RefSeq" id="WP_343953256.1">
    <property type="nucleotide sequence ID" value="NZ_BAAAHQ010000036.1"/>
</dbReference>
<name>A0ABN1QKY3_9ACTN</name>
<sequence>MRIDDYVAELERAMTGPARFKRDLVVEARDSLTDAADAMEDGGLDRAEAERLAVLEFGEVEEIAPGYQAELQAHAGRRLGVLLFVSVPAITLCWGFVWHFFPADQSAWAQAPGWYSVASKVLDYAQLAIGVAGGLAALALGRGARLLGRARLVTRSLGGAALSMLALTAVLGTALSLGSHGPEGFASYLPGLVVAVATYALAGLQLLGAVSCLRVTRPAARRA</sequence>
<dbReference type="Proteomes" id="UP001501578">
    <property type="component" value="Unassembled WGS sequence"/>
</dbReference>
<keyword evidence="1" id="KW-0812">Transmembrane</keyword>
<keyword evidence="1" id="KW-1133">Transmembrane helix</keyword>
<dbReference type="NCBIfam" id="NF038403">
    <property type="entry name" value="perm_prefix_1"/>
    <property type="match status" value="1"/>
</dbReference>
<gene>
    <name evidence="2" type="ORF">GCM10009560_57800</name>
</gene>
<organism evidence="2 3">
    <name type="scientific">Nonomuraea longicatena</name>
    <dbReference type="NCBI Taxonomy" id="83682"/>
    <lineage>
        <taxon>Bacteria</taxon>
        <taxon>Bacillati</taxon>
        <taxon>Actinomycetota</taxon>
        <taxon>Actinomycetes</taxon>
        <taxon>Streptosporangiales</taxon>
        <taxon>Streptosporangiaceae</taxon>
        <taxon>Nonomuraea</taxon>
    </lineage>
</organism>
<evidence type="ECO:0000313" key="2">
    <source>
        <dbReference type="EMBL" id="GAA0944032.1"/>
    </source>
</evidence>
<feature type="transmembrane region" description="Helical" evidence="1">
    <location>
        <begin position="121"/>
        <end position="140"/>
    </location>
</feature>